<protein>
    <submittedName>
        <fullName evidence="2">Cellulose synthase/poly-beta-1,6-N-acetylglucosamine synthase-like glycosyltransferase</fullName>
    </submittedName>
</protein>
<comment type="caution">
    <text evidence="2">The sequence shown here is derived from an EMBL/GenBank/DDBJ whole genome shotgun (WGS) entry which is preliminary data.</text>
</comment>
<keyword evidence="1" id="KW-1133">Transmembrane helix</keyword>
<dbReference type="RefSeq" id="WP_209687053.1">
    <property type="nucleotide sequence ID" value="NZ_JAGGLU010000008.1"/>
</dbReference>
<feature type="transmembrane region" description="Helical" evidence="1">
    <location>
        <begin position="21"/>
        <end position="40"/>
    </location>
</feature>
<feature type="transmembrane region" description="Helical" evidence="1">
    <location>
        <begin position="46"/>
        <end position="67"/>
    </location>
</feature>
<sequence length="153" mass="17077">MKKKKYKQIERKDSQSIIRAFILLNLLLLGFVLLYGLSFFEAKLPANGVIMVIMIVTIFYLCLDFYISGTLLPEVKTISDMKKKIIQIGEGLIGVNITGVVLFVLNNPVTILSVSQLIAVLIVADVALILLSTVLLYVWVKVINSIKAGNHRR</sequence>
<accession>A0ABS4MF43</accession>
<proteinExistence type="predicted"/>
<evidence type="ECO:0000313" key="2">
    <source>
        <dbReference type="EMBL" id="MBP2058311.1"/>
    </source>
</evidence>
<dbReference type="EMBL" id="JAGGLU010000008">
    <property type="protein sequence ID" value="MBP2058311.1"/>
    <property type="molecule type" value="Genomic_DNA"/>
</dbReference>
<dbReference type="Proteomes" id="UP001519292">
    <property type="component" value="Unassembled WGS sequence"/>
</dbReference>
<feature type="transmembrane region" description="Helical" evidence="1">
    <location>
        <begin position="117"/>
        <end position="140"/>
    </location>
</feature>
<keyword evidence="1" id="KW-0472">Membrane</keyword>
<feature type="transmembrane region" description="Helical" evidence="1">
    <location>
        <begin position="88"/>
        <end position="105"/>
    </location>
</feature>
<evidence type="ECO:0000313" key="3">
    <source>
        <dbReference type="Proteomes" id="UP001519292"/>
    </source>
</evidence>
<keyword evidence="1" id="KW-0812">Transmembrane</keyword>
<organism evidence="2 3">
    <name type="scientific">Lactobacillus colini</name>
    <dbReference type="NCBI Taxonomy" id="1819254"/>
    <lineage>
        <taxon>Bacteria</taxon>
        <taxon>Bacillati</taxon>
        <taxon>Bacillota</taxon>
        <taxon>Bacilli</taxon>
        <taxon>Lactobacillales</taxon>
        <taxon>Lactobacillaceae</taxon>
        <taxon>Lactobacillus</taxon>
    </lineage>
</organism>
<name>A0ABS4MF43_9LACO</name>
<keyword evidence="3" id="KW-1185">Reference proteome</keyword>
<reference evidence="2 3" key="1">
    <citation type="submission" date="2021-03" db="EMBL/GenBank/DDBJ databases">
        <title>Genomic Encyclopedia of Type Strains, Phase IV (KMG-IV): sequencing the most valuable type-strain genomes for metagenomic binning, comparative biology and taxonomic classification.</title>
        <authorList>
            <person name="Goeker M."/>
        </authorList>
    </citation>
    <scope>NUCLEOTIDE SEQUENCE [LARGE SCALE GENOMIC DNA]</scope>
    <source>
        <strain evidence="2 3">DSM 101872</strain>
    </source>
</reference>
<gene>
    <name evidence="2" type="ORF">J2Z60_001490</name>
</gene>
<evidence type="ECO:0000256" key="1">
    <source>
        <dbReference type="SAM" id="Phobius"/>
    </source>
</evidence>